<keyword evidence="3 10" id="KW-0328">Glycosyltransferase</keyword>
<comment type="function">
    <text evidence="10">Cell wall formation. Catalyzes the transfer of a GlcNAc subunit on undecaprenyl-pyrophosphoryl-MurNAc-pentapeptide (lipid intermediate I) to form undecaprenyl-pyrophosphoryl-MurNAc-(pentapeptide)GlcNAc (lipid intermediate II).</text>
</comment>
<organism evidence="13 14">
    <name type="scientific">Candidatus Yanofskybacteria bacterium RIFCSPHIGHO2_01_FULL_41_53</name>
    <dbReference type="NCBI Taxonomy" id="1802663"/>
    <lineage>
        <taxon>Bacteria</taxon>
        <taxon>Candidatus Yanofskyibacteriota</taxon>
    </lineage>
</organism>
<gene>
    <name evidence="10" type="primary">murG</name>
    <name evidence="13" type="ORF">A2650_03610</name>
</gene>
<feature type="domain" description="Glycosyl transferase family 28 C-terminal" evidence="12">
    <location>
        <begin position="194"/>
        <end position="367"/>
    </location>
</feature>
<dbReference type="Pfam" id="PF04101">
    <property type="entry name" value="Glyco_tran_28_C"/>
    <property type="match status" value="1"/>
</dbReference>
<evidence type="ECO:0000259" key="12">
    <source>
        <dbReference type="Pfam" id="PF04101"/>
    </source>
</evidence>
<sequence>MPEKRILLVGGSTGGHAYPLIAVAESLREKASGKGINLKLMMLGEGEFLKRAAEENKIPFRLITAGKLRRYLSSESLTDFIKIPIGFVQSFWHLFLFMPDAVFSKGGYDSIAPGIVAKLFFIPVFAHESDSVPGLANRIIGRIAEKIFLSFKTAEKKFDISKIIFTGNPTRRNISRGDKNYAREYFNLKEQRPTIFIMGGSQGAKAINDVLVSSVVVMAKKYNIIHQCGENQFESVKKDIDTILKEGTREYSAPVEVYYRLYPFLDEKQLALAYAMADVIISRAGAGSLFEIAQAGKPAIIIPIAQSASNHQYFNAFEFSLSGGYLMEESNLNRESLTREIENMLKPENYAKISERIKSFATPDAADKIAEELLK</sequence>
<dbReference type="GO" id="GO:0005886">
    <property type="term" value="C:plasma membrane"/>
    <property type="evidence" value="ECO:0007669"/>
    <property type="project" value="UniProtKB-SubCell"/>
</dbReference>
<dbReference type="HAMAP" id="MF_00033">
    <property type="entry name" value="MurG"/>
    <property type="match status" value="1"/>
</dbReference>
<feature type="binding site" evidence="10">
    <location>
        <position position="171"/>
    </location>
    <ligand>
        <name>UDP-N-acetyl-alpha-D-glucosamine</name>
        <dbReference type="ChEBI" id="CHEBI:57705"/>
    </ligand>
</feature>
<dbReference type="InterPro" id="IPR006009">
    <property type="entry name" value="GlcNAc_MurG"/>
</dbReference>
<evidence type="ECO:0000259" key="11">
    <source>
        <dbReference type="Pfam" id="PF03033"/>
    </source>
</evidence>
<evidence type="ECO:0000256" key="5">
    <source>
        <dbReference type="ARBA" id="ARBA00022960"/>
    </source>
</evidence>
<keyword evidence="9 10" id="KW-0961">Cell wall biogenesis/degradation</keyword>
<feature type="binding site" evidence="10">
    <location>
        <position position="201"/>
    </location>
    <ligand>
        <name>UDP-N-acetyl-alpha-D-glucosamine</name>
        <dbReference type="ChEBI" id="CHEBI:57705"/>
    </ligand>
</feature>
<comment type="similarity">
    <text evidence="10">Belongs to the glycosyltransferase 28 family. MurG subfamily.</text>
</comment>
<dbReference type="GO" id="GO:0005975">
    <property type="term" value="P:carbohydrate metabolic process"/>
    <property type="evidence" value="ECO:0007669"/>
    <property type="project" value="InterPro"/>
</dbReference>
<keyword evidence="2 10" id="KW-0132">Cell division</keyword>
<evidence type="ECO:0000256" key="6">
    <source>
        <dbReference type="ARBA" id="ARBA00022984"/>
    </source>
</evidence>
<comment type="subcellular location">
    <subcellularLocation>
        <location evidence="10">Cell membrane</location>
        <topology evidence="10">Peripheral membrane protein</topology>
        <orientation evidence="10">Cytoplasmic side</orientation>
    </subcellularLocation>
</comment>
<keyword evidence="1 10" id="KW-1003">Cell membrane</keyword>
<evidence type="ECO:0000256" key="2">
    <source>
        <dbReference type="ARBA" id="ARBA00022618"/>
    </source>
</evidence>
<dbReference type="Gene3D" id="3.40.50.2000">
    <property type="entry name" value="Glycogen Phosphorylase B"/>
    <property type="match status" value="2"/>
</dbReference>
<comment type="catalytic activity">
    <reaction evidence="10">
        <text>di-trans,octa-cis-undecaprenyl diphospho-N-acetyl-alpha-D-muramoyl-L-alanyl-D-glutamyl-meso-2,6-diaminopimeloyl-D-alanyl-D-alanine + UDP-N-acetyl-alpha-D-glucosamine = di-trans,octa-cis-undecaprenyl diphospho-[N-acetyl-alpha-D-glucosaminyl-(1-&gt;4)]-N-acetyl-alpha-D-muramoyl-L-alanyl-D-glutamyl-meso-2,6-diaminopimeloyl-D-alanyl-D-alanine + UDP + H(+)</text>
        <dbReference type="Rhea" id="RHEA:31227"/>
        <dbReference type="ChEBI" id="CHEBI:15378"/>
        <dbReference type="ChEBI" id="CHEBI:57705"/>
        <dbReference type="ChEBI" id="CHEBI:58223"/>
        <dbReference type="ChEBI" id="CHEBI:61387"/>
        <dbReference type="ChEBI" id="CHEBI:61388"/>
        <dbReference type="EC" id="2.4.1.227"/>
    </reaction>
</comment>
<evidence type="ECO:0000256" key="10">
    <source>
        <dbReference type="HAMAP-Rule" id="MF_00033"/>
    </source>
</evidence>
<evidence type="ECO:0000256" key="7">
    <source>
        <dbReference type="ARBA" id="ARBA00023136"/>
    </source>
</evidence>
<dbReference type="InterPro" id="IPR007235">
    <property type="entry name" value="Glyco_trans_28_C"/>
</dbReference>
<dbReference type="GO" id="GO:0051991">
    <property type="term" value="F:UDP-N-acetyl-D-glucosamine:N-acetylmuramoyl-L-alanyl-D-glutamyl-meso-2,6-diaminopimelyl-D-alanyl-D-alanine-diphosphoundecaprenol 4-beta-N-acetylglucosaminlytransferase activity"/>
    <property type="evidence" value="ECO:0007669"/>
    <property type="project" value="RHEA"/>
</dbReference>
<dbReference type="UniPathway" id="UPA00219"/>
<feature type="domain" description="Glycosyltransferase family 28 N-terminal" evidence="11">
    <location>
        <begin position="6"/>
        <end position="148"/>
    </location>
</feature>
<feature type="binding site" evidence="10">
    <location>
        <begin position="13"/>
        <end position="15"/>
    </location>
    <ligand>
        <name>UDP-N-acetyl-alpha-D-glucosamine</name>
        <dbReference type="ChEBI" id="CHEBI:57705"/>
    </ligand>
</feature>
<comment type="caution">
    <text evidence="13">The sequence shown here is derived from an EMBL/GenBank/DDBJ whole genome shotgun (WGS) entry which is preliminary data.</text>
</comment>
<evidence type="ECO:0000256" key="4">
    <source>
        <dbReference type="ARBA" id="ARBA00022679"/>
    </source>
</evidence>
<keyword evidence="8 10" id="KW-0131">Cell cycle</keyword>
<dbReference type="EMBL" id="MGJD01000021">
    <property type="protein sequence ID" value="OGN00447.1"/>
    <property type="molecule type" value="Genomic_DNA"/>
</dbReference>
<dbReference type="AlphaFoldDB" id="A0A1F8EHW6"/>
<dbReference type="PANTHER" id="PTHR21015">
    <property type="entry name" value="UDP-N-ACETYLGLUCOSAMINE--N-ACETYLMURAMYL-(PENTAPEPTIDE) PYROPHOSPHORYL-UNDECAPRENOL N-ACETYLGLUCOSAMINE TRANSFERASE 1"/>
    <property type="match status" value="1"/>
</dbReference>
<dbReference type="InterPro" id="IPR004276">
    <property type="entry name" value="GlycoTrans_28_N"/>
</dbReference>
<dbReference type="CDD" id="cd03785">
    <property type="entry name" value="GT28_MurG"/>
    <property type="match status" value="1"/>
</dbReference>
<dbReference type="Proteomes" id="UP000177117">
    <property type="component" value="Unassembled WGS sequence"/>
</dbReference>
<dbReference type="PANTHER" id="PTHR21015:SF22">
    <property type="entry name" value="GLYCOSYLTRANSFERASE"/>
    <property type="match status" value="1"/>
</dbReference>
<evidence type="ECO:0000256" key="3">
    <source>
        <dbReference type="ARBA" id="ARBA00022676"/>
    </source>
</evidence>
<comment type="pathway">
    <text evidence="10">Cell wall biogenesis; peptidoglycan biosynthesis.</text>
</comment>
<protein>
    <recommendedName>
        <fullName evidence="10">UDP-N-acetylglucosamine--N-acetylmuramyl-(pentapeptide) pyrophosphoryl-undecaprenol N-acetylglucosamine transferase</fullName>
        <ecNumber evidence="10">2.4.1.227</ecNumber>
    </recommendedName>
    <alternativeName>
        <fullName evidence="10">Undecaprenyl-PP-MurNAc-pentapeptide-UDPGlcNAc GlcNAc transferase</fullName>
    </alternativeName>
</protein>
<keyword evidence="4 10" id="KW-0808">Transferase</keyword>
<evidence type="ECO:0000256" key="9">
    <source>
        <dbReference type="ARBA" id="ARBA00023316"/>
    </source>
</evidence>
<accession>A0A1F8EHW6</accession>
<dbReference type="EC" id="2.4.1.227" evidence="10"/>
<evidence type="ECO:0000313" key="13">
    <source>
        <dbReference type="EMBL" id="OGN00447.1"/>
    </source>
</evidence>
<dbReference type="SUPFAM" id="SSF53756">
    <property type="entry name" value="UDP-Glycosyltransferase/glycogen phosphorylase"/>
    <property type="match status" value="1"/>
</dbReference>
<proteinExistence type="inferred from homology"/>
<dbReference type="GO" id="GO:0071555">
    <property type="term" value="P:cell wall organization"/>
    <property type="evidence" value="ECO:0007669"/>
    <property type="project" value="UniProtKB-KW"/>
</dbReference>
<feature type="binding site" evidence="10">
    <location>
        <position position="312"/>
    </location>
    <ligand>
        <name>UDP-N-acetyl-alpha-D-glucosamine</name>
        <dbReference type="ChEBI" id="CHEBI:57705"/>
    </ligand>
</feature>
<evidence type="ECO:0000313" key="14">
    <source>
        <dbReference type="Proteomes" id="UP000177117"/>
    </source>
</evidence>
<dbReference type="GO" id="GO:0050511">
    <property type="term" value="F:undecaprenyldiphospho-muramoylpentapeptide beta-N-acetylglucosaminyltransferase activity"/>
    <property type="evidence" value="ECO:0007669"/>
    <property type="project" value="UniProtKB-UniRule"/>
</dbReference>
<dbReference type="GO" id="GO:0008360">
    <property type="term" value="P:regulation of cell shape"/>
    <property type="evidence" value="ECO:0007669"/>
    <property type="project" value="UniProtKB-KW"/>
</dbReference>
<reference evidence="13 14" key="1">
    <citation type="journal article" date="2016" name="Nat. Commun.">
        <title>Thousands of microbial genomes shed light on interconnected biogeochemical processes in an aquifer system.</title>
        <authorList>
            <person name="Anantharaman K."/>
            <person name="Brown C.T."/>
            <person name="Hug L.A."/>
            <person name="Sharon I."/>
            <person name="Castelle C.J."/>
            <person name="Probst A.J."/>
            <person name="Thomas B.C."/>
            <person name="Singh A."/>
            <person name="Wilkins M.J."/>
            <person name="Karaoz U."/>
            <person name="Brodie E.L."/>
            <person name="Williams K.H."/>
            <person name="Hubbard S.S."/>
            <person name="Banfield J.F."/>
        </authorList>
    </citation>
    <scope>NUCLEOTIDE SEQUENCE [LARGE SCALE GENOMIC DNA]</scope>
</reference>
<comment type="caution">
    <text evidence="10">Lacks conserved residue(s) required for the propagation of feature annotation.</text>
</comment>
<dbReference type="Pfam" id="PF03033">
    <property type="entry name" value="Glyco_transf_28"/>
    <property type="match status" value="1"/>
</dbReference>
<name>A0A1F8EHW6_9BACT</name>
<keyword evidence="5 10" id="KW-0133">Cell shape</keyword>
<keyword evidence="6 10" id="KW-0573">Peptidoglycan synthesis</keyword>
<dbReference type="GO" id="GO:0051301">
    <property type="term" value="P:cell division"/>
    <property type="evidence" value="ECO:0007669"/>
    <property type="project" value="UniProtKB-KW"/>
</dbReference>
<evidence type="ECO:0000256" key="8">
    <source>
        <dbReference type="ARBA" id="ARBA00023306"/>
    </source>
</evidence>
<dbReference type="GO" id="GO:0009252">
    <property type="term" value="P:peptidoglycan biosynthetic process"/>
    <property type="evidence" value="ECO:0007669"/>
    <property type="project" value="UniProtKB-UniRule"/>
</dbReference>
<keyword evidence="7 10" id="KW-0472">Membrane</keyword>
<evidence type="ECO:0000256" key="1">
    <source>
        <dbReference type="ARBA" id="ARBA00022475"/>
    </source>
</evidence>